<keyword evidence="4" id="KW-1133">Transmembrane helix</keyword>
<dbReference type="PANTHER" id="PTHR14939">
    <property type="entry name" value="F-BOX ONLY PROTEIN 22"/>
    <property type="match status" value="1"/>
</dbReference>
<evidence type="ECO:0000256" key="3">
    <source>
        <dbReference type="ARBA" id="ARBA00022692"/>
    </source>
</evidence>
<dbReference type="GO" id="GO:0005886">
    <property type="term" value="C:plasma membrane"/>
    <property type="evidence" value="ECO:0007669"/>
    <property type="project" value="UniProtKB-SubCell"/>
</dbReference>
<feature type="compositionally biased region" description="Basic and acidic residues" evidence="6">
    <location>
        <begin position="407"/>
        <end position="441"/>
    </location>
</feature>
<dbReference type="SMART" id="SM00897">
    <property type="entry name" value="FIST"/>
    <property type="match status" value="1"/>
</dbReference>
<evidence type="ECO:0000259" key="8">
    <source>
        <dbReference type="SMART" id="SM01204"/>
    </source>
</evidence>
<evidence type="ECO:0000256" key="5">
    <source>
        <dbReference type="ARBA" id="ARBA00023136"/>
    </source>
</evidence>
<feature type="domain" description="FIST" evidence="7">
    <location>
        <begin position="32"/>
        <end position="227"/>
    </location>
</feature>
<dbReference type="InterPro" id="IPR013702">
    <property type="entry name" value="FIST_domain_N"/>
</dbReference>
<dbReference type="Pfam" id="PF10442">
    <property type="entry name" value="FIST_C"/>
    <property type="match status" value="1"/>
</dbReference>
<keyword evidence="3" id="KW-0812">Transmembrane</keyword>
<protein>
    <recommendedName>
        <fullName evidence="10">Small ligand-binding sensory domain FIST</fullName>
    </recommendedName>
</protein>
<name>A0A6J4PVF5_9ACTN</name>
<comment type="subcellular location">
    <subcellularLocation>
        <location evidence="1">Cell membrane</location>
        <topology evidence="1">Multi-pass membrane protein</topology>
    </subcellularLocation>
</comment>
<dbReference type="AlphaFoldDB" id="A0A6J4PVF5"/>
<evidence type="ECO:0000256" key="4">
    <source>
        <dbReference type="ARBA" id="ARBA00022989"/>
    </source>
</evidence>
<dbReference type="InterPro" id="IPR016741">
    <property type="entry name" value="UCP018953"/>
</dbReference>
<keyword evidence="2" id="KW-1003">Cell membrane</keyword>
<dbReference type="Pfam" id="PF08495">
    <property type="entry name" value="FIST"/>
    <property type="match status" value="1"/>
</dbReference>
<dbReference type="InterPro" id="IPR019494">
    <property type="entry name" value="FIST_C"/>
</dbReference>
<feature type="region of interest" description="Disordered" evidence="6">
    <location>
        <begin position="394"/>
        <end position="441"/>
    </location>
</feature>
<dbReference type="PANTHER" id="PTHR14939:SF5">
    <property type="entry name" value="F-BOX ONLY PROTEIN 22"/>
    <property type="match status" value="1"/>
</dbReference>
<proteinExistence type="predicted"/>
<reference evidence="9" key="1">
    <citation type="submission" date="2020-02" db="EMBL/GenBank/DDBJ databases">
        <authorList>
            <person name="Meier V. D."/>
        </authorList>
    </citation>
    <scope>NUCLEOTIDE SEQUENCE</scope>
    <source>
        <strain evidence="9">AVDCRST_MAG80</strain>
    </source>
</reference>
<dbReference type="SMART" id="SM01204">
    <property type="entry name" value="FIST_C"/>
    <property type="match status" value="1"/>
</dbReference>
<evidence type="ECO:0000259" key="7">
    <source>
        <dbReference type="SMART" id="SM00897"/>
    </source>
</evidence>
<dbReference type="PIRSF" id="PIRSF018953">
    <property type="entry name" value="UCP018953"/>
    <property type="match status" value="1"/>
</dbReference>
<evidence type="ECO:0000313" key="9">
    <source>
        <dbReference type="EMBL" id="CAA9425192.1"/>
    </source>
</evidence>
<evidence type="ECO:0008006" key="10">
    <source>
        <dbReference type="Google" id="ProtNLM"/>
    </source>
</evidence>
<organism evidence="9">
    <name type="scientific">uncultured Rubrobacteraceae bacterium</name>
    <dbReference type="NCBI Taxonomy" id="349277"/>
    <lineage>
        <taxon>Bacteria</taxon>
        <taxon>Bacillati</taxon>
        <taxon>Actinomycetota</taxon>
        <taxon>Rubrobacteria</taxon>
        <taxon>Rubrobacterales</taxon>
        <taxon>Rubrobacteraceae</taxon>
        <taxon>environmental samples</taxon>
    </lineage>
</organism>
<accession>A0A6J4PVF5</accession>
<evidence type="ECO:0000256" key="2">
    <source>
        <dbReference type="ARBA" id="ARBA00022475"/>
    </source>
</evidence>
<dbReference type="EMBL" id="CADCVC010000017">
    <property type="protein sequence ID" value="CAA9425192.1"/>
    <property type="molecule type" value="Genomic_DNA"/>
</dbReference>
<keyword evidence="5" id="KW-0472">Membrane</keyword>
<feature type="domain" description="FIST C-domain" evidence="8">
    <location>
        <begin position="228"/>
        <end position="374"/>
    </location>
</feature>
<gene>
    <name evidence="9" type="ORF">AVDCRST_MAG80-194</name>
</gene>
<evidence type="ECO:0000256" key="6">
    <source>
        <dbReference type="SAM" id="MobiDB-lite"/>
    </source>
</evidence>
<sequence>MKWTTAISQNTVFEDAVRECAESVRDALGPGPVTLALAFVTPHFAQYYGGLHETLSKSLNPGTLLGCSAGGVIGGGEEVEQLPAVTLVAARLPDVTVRPFHLDGTLPDLDGPPDSWERLLGVERVEEPQFVLLADPFSARPETLLAGLDYAFPGSAKIGGLASGATSPGLNALFLDDEVHDSGTVGVALSGDVVVDTIVAQGCRPVGELMQVTSCAGNMVYELDGRPAFSAIEELFEGMDDRDRELAVRSLFLGVVMDAFLEKPGAGDFLIRNLVGIDPKGGAVAVGEYLQEGMRVRFHLRDAEASAGDLHAVLTGYESSLPKTDAVSGALLFSCVGRGEHLYKQPNFDTGVFKQHLGEVPVGGFFCNGEIGPVGGSTFLHGYTSSFGLFRPREPGGIEGISAPQEGELRNPEPHEPEPRDAIPQEPEPREPESREPEPLV</sequence>
<evidence type="ECO:0000256" key="1">
    <source>
        <dbReference type="ARBA" id="ARBA00004651"/>
    </source>
</evidence>